<comment type="similarity">
    <text evidence="1">Belongs to the AHA1 family.</text>
</comment>
<name>A0A6I4HYF6_9SPHI</name>
<evidence type="ECO:0000313" key="3">
    <source>
        <dbReference type="EMBL" id="QQL49622.1"/>
    </source>
</evidence>
<evidence type="ECO:0000256" key="1">
    <source>
        <dbReference type="ARBA" id="ARBA00006817"/>
    </source>
</evidence>
<dbReference type="Proteomes" id="UP000429232">
    <property type="component" value="Chromosome"/>
</dbReference>
<dbReference type="InterPro" id="IPR023393">
    <property type="entry name" value="START-like_dom_sf"/>
</dbReference>
<dbReference type="Pfam" id="PF08327">
    <property type="entry name" value="AHSA1"/>
    <property type="match status" value="1"/>
</dbReference>
<feature type="domain" description="Activator of Hsp90 ATPase homologue 1/2-like C-terminal" evidence="2">
    <location>
        <begin position="16"/>
        <end position="114"/>
    </location>
</feature>
<accession>A0A6I4HYF6</accession>
<gene>
    <name evidence="3" type="ORF">GO620_015835</name>
</gene>
<organism evidence="3 4">
    <name type="scientific">Mucilaginibacter ginkgonis</name>
    <dbReference type="NCBI Taxonomy" id="2682091"/>
    <lineage>
        <taxon>Bacteria</taxon>
        <taxon>Pseudomonadati</taxon>
        <taxon>Bacteroidota</taxon>
        <taxon>Sphingobacteriia</taxon>
        <taxon>Sphingobacteriales</taxon>
        <taxon>Sphingobacteriaceae</taxon>
        <taxon>Mucilaginibacter</taxon>
    </lineage>
</organism>
<protein>
    <submittedName>
        <fullName evidence="3">SRPBCC domain-containing protein</fullName>
    </submittedName>
</protein>
<dbReference type="SUPFAM" id="SSF55961">
    <property type="entry name" value="Bet v1-like"/>
    <property type="match status" value="1"/>
</dbReference>
<dbReference type="EMBL" id="CP066775">
    <property type="protein sequence ID" value="QQL49622.1"/>
    <property type="molecule type" value="Genomic_DNA"/>
</dbReference>
<dbReference type="Gene3D" id="3.30.530.20">
    <property type="match status" value="1"/>
</dbReference>
<sequence>MNKPGRNVLTAIVEIKASLEKVWNCWNDPDDIKQWNNCDADWENLHVENDVREGGRFLFAMAKKDGGEHFNFEGYYDKVIPQQLLTYTLTDGRKSEVHFSGYNPVTITEHFEPVAELPSAMQLKFCEAVHQSFKRYIENTDN</sequence>
<dbReference type="RefSeq" id="WP_157524732.1">
    <property type="nucleotide sequence ID" value="NZ_CP066775.1"/>
</dbReference>
<dbReference type="InterPro" id="IPR013538">
    <property type="entry name" value="ASHA1/2-like_C"/>
</dbReference>
<proteinExistence type="inferred from homology"/>
<evidence type="ECO:0000313" key="4">
    <source>
        <dbReference type="Proteomes" id="UP000429232"/>
    </source>
</evidence>
<reference evidence="3 4" key="1">
    <citation type="submission" date="2020-12" db="EMBL/GenBank/DDBJ databases">
        <title>HMF7856_wgs.fasta genome submission.</title>
        <authorList>
            <person name="Kang H."/>
            <person name="Kim H."/>
            <person name="Joh K."/>
        </authorList>
    </citation>
    <scope>NUCLEOTIDE SEQUENCE [LARGE SCALE GENOMIC DNA]</scope>
    <source>
        <strain evidence="3 4">HMF7856</strain>
    </source>
</reference>
<evidence type="ECO:0000259" key="2">
    <source>
        <dbReference type="Pfam" id="PF08327"/>
    </source>
</evidence>
<keyword evidence="4" id="KW-1185">Reference proteome</keyword>
<dbReference type="AlphaFoldDB" id="A0A6I4HYF6"/>
<dbReference type="KEGG" id="mgik:GO620_015835"/>